<comment type="caution">
    <text evidence="10">The sequence shown here is derived from an EMBL/GenBank/DDBJ whole genome shotgun (WGS) entry which is preliminary data.</text>
</comment>
<reference evidence="10 11" key="1">
    <citation type="submission" date="2024-11" db="EMBL/GenBank/DDBJ databases">
        <title>Adaptive evolution of stress response genes in parasites aligns with host niche diversity.</title>
        <authorList>
            <person name="Hahn C."/>
            <person name="Resl P."/>
        </authorList>
    </citation>
    <scope>NUCLEOTIDE SEQUENCE [LARGE SCALE GENOMIC DNA]</scope>
    <source>
        <strain evidence="10">EGGRZ-B1_66</strain>
        <tissue evidence="10">Body</tissue>
    </source>
</reference>
<protein>
    <recommendedName>
        <fullName evidence="3">T-complex protein 1 subunit theta</fullName>
    </recommendedName>
    <alternativeName>
        <fullName evidence="8">CCT-theta</fullName>
    </alternativeName>
</protein>
<dbReference type="SUPFAM" id="SSF48592">
    <property type="entry name" value="GroEL equatorial domain-like"/>
    <property type="match status" value="1"/>
</dbReference>
<evidence type="ECO:0000256" key="6">
    <source>
        <dbReference type="ARBA" id="ARBA00022840"/>
    </source>
</evidence>
<keyword evidence="5 9" id="KW-0547">Nucleotide-binding</keyword>
<keyword evidence="6 9" id="KW-0067">ATP-binding</keyword>
<evidence type="ECO:0000256" key="1">
    <source>
        <dbReference type="ARBA" id="ARBA00004496"/>
    </source>
</evidence>
<name>A0ABD2Q367_9PLAT</name>
<dbReference type="InterPro" id="IPR017998">
    <property type="entry name" value="Chaperone_TCP-1"/>
</dbReference>
<dbReference type="CDD" id="cd03341">
    <property type="entry name" value="TCP1_theta"/>
    <property type="match status" value="1"/>
</dbReference>
<evidence type="ECO:0000256" key="4">
    <source>
        <dbReference type="ARBA" id="ARBA00022490"/>
    </source>
</evidence>
<evidence type="ECO:0000313" key="10">
    <source>
        <dbReference type="EMBL" id="KAL3312606.1"/>
    </source>
</evidence>
<organism evidence="10 11">
    <name type="scientific">Cichlidogyrus casuarinus</name>
    <dbReference type="NCBI Taxonomy" id="1844966"/>
    <lineage>
        <taxon>Eukaryota</taxon>
        <taxon>Metazoa</taxon>
        <taxon>Spiralia</taxon>
        <taxon>Lophotrochozoa</taxon>
        <taxon>Platyhelminthes</taxon>
        <taxon>Monogenea</taxon>
        <taxon>Monopisthocotylea</taxon>
        <taxon>Dactylogyridea</taxon>
        <taxon>Ancyrocephalidae</taxon>
        <taxon>Cichlidogyrus</taxon>
    </lineage>
</organism>
<accession>A0ABD2Q367</accession>
<evidence type="ECO:0000256" key="3">
    <source>
        <dbReference type="ARBA" id="ARBA00016981"/>
    </source>
</evidence>
<dbReference type="Gene3D" id="3.30.260.10">
    <property type="entry name" value="TCP-1-like chaperonin intermediate domain"/>
    <property type="match status" value="1"/>
</dbReference>
<dbReference type="PROSITE" id="PS00750">
    <property type="entry name" value="TCP1_1"/>
    <property type="match status" value="1"/>
</dbReference>
<evidence type="ECO:0000256" key="9">
    <source>
        <dbReference type="RuleBase" id="RU004187"/>
    </source>
</evidence>
<dbReference type="Gene3D" id="1.10.560.10">
    <property type="entry name" value="GroEL-like equatorial domain"/>
    <property type="match status" value="1"/>
</dbReference>
<dbReference type="InterPro" id="IPR027413">
    <property type="entry name" value="GROEL-like_equatorial_sf"/>
</dbReference>
<comment type="subcellular location">
    <subcellularLocation>
        <location evidence="1">Cytoplasm</location>
    </subcellularLocation>
</comment>
<gene>
    <name evidence="10" type="primary">CCT8</name>
    <name evidence="10" type="ORF">Ciccas_008801</name>
</gene>
<dbReference type="PRINTS" id="PR00304">
    <property type="entry name" value="TCOMPLEXTCP1"/>
</dbReference>
<keyword evidence="11" id="KW-1185">Reference proteome</keyword>
<dbReference type="SUPFAM" id="SSF54849">
    <property type="entry name" value="GroEL-intermediate domain like"/>
    <property type="match status" value="1"/>
</dbReference>
<dbReference type="Pfam" id="PF00118">
    <property type="entry name" value="Cpn60_TCP1"/>
    <property type="match status" value="1"/>
</dbReference>
<evidence type="ECO:0000256" key="2">
    <source>
        <dbReference type="ARBA" id="ARBA00008020"/>
    </source>
</evidence>
<dbReference type="InterPro" id="IPR027409">
    <property type="entry name" value="GroEL-like_apical_dom_sf"/>
</dbReference>
<evidence type="ECO:0000256" key="7">
    <source>
        <dbReference type="ARBA" id="ARBA00023186"/>
    </source>
</evidence>
<dbReference type="Gene3D" id="3.50.7.10">
    <property type="entry name" value="GroEL"/>
    <property type="match status" value="1"/>
</dbReference>
<dbReference type="PROSITE" id="PS00995">
    <property type="entry name" value="TCP1_3"/>
    <property type="match status" value="1"/>
</dbReference>
<dbReference type="EMBL" id="JBJKFK010001630">
    <property type="protein sequence ID" value="KAL3312606.1"/>
    <property type="molecule type" value="Genomic_DNA"/>
</dbReference>
<dbReference type="InterPro" id="IPR027410">
    <property type="entry name" value="TCP-1-like_intermed_sf"/>
</dbReference>
<sequence>MAMHVPRAPGFASMLKDGARHYEGLEEAVFRNIDACVAIAKTTRSTYGPHGQSKIVINHIGKQFVTNDAATILRELEVAHPAAKMLVLATMQQEQEAGDGTNLVFQLSGSLLQKASELIKIGLSVTQVAEGFEQARDKALEILKQLVIDRVKDIRDYDSVKRVVKTTICSKQMEYADFLSDLITKACVSIAPEKTHFNVDNIRVLKICGSGVFSSSVINGMVFRRESEGDVKRAEKCKVVVYSCPFDALQTETKGTVLIHNAKELTDLAKGEETQMQNIVQGIVDVGVKVVISGGKVGELALHYANKMGLMVVRLTSKFDVRRVCQMTGATMLPSLTPPTQQEVGTIEQIYCDSVADSGIVVMKQSIKEGAISTILLRGATDSIMDDIERCIDDGVNAYKCLTRNTDLVAGAGATEVELARRLMEYADTIPGLEQYAIREYARAFEVVPKALAENAGVKATEMLAQLYAKHQMKQYNMGVVAKLGEDPTIDDALVAGVIDLCAVKEWAIKFATSAACTVLRVDQIIMAKPAGGPKPRDPKGQDEDD</sequence>
<dbReference type="GO" id="GO:0005737">
    <property type="term" value="C:cytoplasm"/>
    <property type="evidence" value="ECO:0007669"/>
    <property type="project" value="UniProtKB-SubCell"/>
</dbReference>
<dbReference type="GO" id="GO:0005524">
    <property type="term" value="F:ATP binding"/>
    <property type="evidence" value="ECO:0007669"/>
    <property type="project" value="UniProtKB-KW"/>
</dbReference>
<dbReference type="InterPro" id="IPR012721">
    <property type="entry name" value="Chap_CCT_theta"/>
</dbReference>
<proteinExistence type="inferred from homology"/>
<dbReference type="InterPro" id="IPR002423">
    <property type="entry name" value="Cpn60/GroEL/TCP-1"/>
</dbReference>
<keyword evidence="7 9" id="KW-0143">Chaperone</keyword>
<comment type="similarity">
    <text evidence="2 9">Belongs to the TCP-1 chaperonin family.</text>
</comment>
<dbReference type="PROSITE" id="PS00751">
    <property type="entry name" value="TCP1_2"/>
    <property type="match status" value="1"/>
</dbReference>
<dbReference type="FunFam" id="3.50.7.10:FF:000008">
    <property type="entry name" value="T-complex protein 1 subunit theta"/>
    <property type="match status" value="1"/>
</dbReference>
<evidence type="ECO:0000256" key="8">
    <source>
        <dbReference type="ARBA" id="ARBA00029602"/>
    </source>
</evidence>
<dbReference type="SUPFAM" id="SSF52029">
    <property type="entry name" value="GroEL apical domain-like"/>
    <property type="match status" value="1"/>
</dbReference>
<evidence type="ECO:0000313" key="11">
    <source>
        <dbReference type="Proteomes" id="UP001626550"/>
    </source>
</evidence>
<evidence type="ECO:0000256" key="5">
    <source>
        <dbReference type="ARBA" id="ARBA00022741"/>
    </source>
</evidence>
<dbReference type="NCBIfam" id="TIGR02346">
    <property type="entry name" value="chap_CCT_theta"/>
    <property type="match status" value="1"/>
</dbReference>
<keyword evidence="4" id="KW-0963">Cytoplasm</keyword>
<dbReference type="InterPro" id="IPR002194">
    <property type="entry name" value="Chaperonin_TCP-1_CS"/>
</dbReference>
<dbReference type="AlphaFoldDB" id="A0ABD2Q367"/>
<dbReference type="Proteomes" id="UP001626550">
    <property type="component" value="Unassembled WGS sequence"/>
</dbReference>
<dbReference type="PANTHER" id="PTHR11353">
    <property type="entry name" value="CHAPERONIN"/>
    <property type="match status" value="1"/>
</dbReference>